<protein>
    <submittedName>
        <fullName evidence="2">Glycosyltransferase family 25 (LPS biosynthesis protein)</fullName>
    </submittedName>
</protein>
<dbReference type="STRING" id="481446.NIT7645_01204"/>
<dbReference type="Proteomes" id="UP000043764">
    <property type="component" value="Unassembled WGS sequence"/>
</dbReference>
<accession>A0A0H5D285</accession>
<sequence length="283" mass="31988">MNVFLINLDRAPDRRAHMLSELSRLLPGIEVQRALCVDIKAPDWTPPAEFTPGRWMSDRWDLPASDIEIFRSHMDCWKRIAASGQPGLVLEDDLLFSDDFGRIASELMANGPKGIVRLDAVSTPMLRRADTATDGGYQLNQIKTLAPSAAAYVVDPDTAADMAATARIERTVDDYLFDPDPAARGARGHTHPIYQIEPAAAVQAQFGSYADSSRDIPDFLKATKRTDVRTRKDRQFSGPLLYRLRKEILRMRHRKKAAAEIKKADQSKYRWGRPDLNKQLRWD</sequence>
<dbReference type="CDD" id="cd06532">
    <property type="entry name" value="Glyco_transf_25"/>
    <property type="match status" value="1"/>
</dbReference>
<reference evidence="3" key="1">
    <citation type="submission" date="2015-05" db="EMBL/GenBank/DDBJ databases">
        <authorList>
            <person name="Rodrigo-Torres Lidia"/>
            <person name="Arahal R.David."/>
        </authorList>
    </citation>
    <scope>NUCLEOTIDE SEQUENCE [LARGE SCALE GENOMIC DNA]</scope>
    <source>
        <strain evidence="3">CECT 7321</strain>
    </source>
</reference>
<evidence type="ECO:0000313" key="2">
    <source>
        <dbReference type="EMBL" id="CRL11251.1"/>
    </source>
</evidence>
<organism evidence="2 3">
    <name type="scientific">Phaeobacter italicus</name>
    <dbReference type="NCBI Taxonomy" id="481446"/>
    <lineage>
        <taxon>Bacteria</taxon>
        <taxon>Pseudomonadati</taxon>
        <taxon>Pseudomonadota</taxon>
        <taxon>Alphaproteobacteria</taxon>
        <taxon>Rhodobacterales</taxon>
        <taxon>Roseobacteraceae</taxon>
        <taxon>Phaeobacter</taxon>
    </lineage>
</organism>
<dbReference type="RefSeq" id="WP_050673422.1">
    <property type="nucleotide sequence ID" value="NZ_CVRL01000025.1"/>
</dbReference>
<keyword evidence="3" id="KW-1185">Reference proteome</keyword>
<evidence type="ECO:0000259" key="1">
    <source>
        <dbReference type="Pfam" id="PF01755"/>
    </source>
</evidence>
<dbReference type="AlphaFoldDB" id="A0A0H5D285"/>
<dbReference type="GO" id="GO:0016740">
    <property type="term" value="F:transferase activity"/>
    <property type="evidence" value="ECO:0007669"/>
    <property type="project" value="UniProtKB-KW"/>
</dbReference>
<dbReference type="InterPro" id="IPR002654">
    <property type="entry name" value="Glyco_trans_25"/>
</dbReference>
<name>A0A0H5D285_9RHOB</name>
<dbReference type="Pfam" id="PF01755">
    <property type="entry name" value="Glyco_transf_25"/>
    <property type="match status" value="1"/>
</dbReference>
<dbReference type="EMBL" id="CVRL01000025">
    <property type="protein sequence ID" value="CRL11251.1"/>
    <property type="molecule type" value="Genomic_DNA"/>
</dbReference>
<gene>
    <name evidence="2" type="ORF">NIT7321_02104</name>
</gene>
<keyword evidence="2" id="KW-0808">Transferase</keyword>
<evidence type="ECO:0000313" key="3">
    <source>
        <dbReference type="Proteomes" id="UP000043764"/>
    </source>
</evidence>
<proteinExistence type="predicted"/>
<feature type="domain" description="Glycosyl transferase family 25" evidence="1">
    <location>
        <begin position="2"/>
        <end position="110"/>
    </location>
</feature>